<evidence type="ECO:0000256" key="6">
    <source>
        <dbReference type="ARBA" id="ARBA00022561"/>
    </source>
</evidence>
<feature type="compositionally biased region" description="Basic and acidic residues" evidence="10">
    <location>
        <begin position="30"/>
        <end position="48"/>
    </location>
</feature>
<evidence type="ECO:0000256" key="3">
    <source>
        <dbReference type="ARBA" id="ARBA00007202"/>
    </source>
</evidence>
<feature type="domain" description="Potexviruses and carlaviruses coat protein" evidence="11">
    <location>
        <begin position="235"/>
        <end position="250"/>
    </location>
</feature>
<dbReference type="PROSITE" id="PS00418">
    <property type="entry name" value="POTEX_CARLAVIRUS_COAT"/>
    <property type="match status" value="1"/>
</dbReference>
<evidence type="ECO:0000256" key="8">
    <source>
        <dbReference type="ARBA" id="ARBA00023274"/>
    </source>
</evidence>
<keyword evidence="8" id="KW-0687">Ribonucleoprotein</keyword>
<evidence type="ECO:0000256" key="9">
    <source>
        <dbReference type="ARBA" id="ARBA00031336"/>
    </source>
</evidence>
<keyword evidence="7" id="KW-0946">Virion</keyword>
<dbReference type="EMBL" id="KR349343">
    <property type="protein sequence ID" value="AKZ66618.1"/>
    <property type="molecule type" value="Genomic_RNA"/>
</dbReference>
<comment type="similarity">
    <text evidence="3">Belongs to the potexviruses coat protein family.</text>
</comment>
<dbReference type="InterPro" id="IPR000052">
    <property type="entry name" value="Pltvir_coat"/>
</dbReference>
<sequence>MPPKPDPDAESSNAQRPPVPPPRPPAANAEEARQRLAEMERERNENLNERPPVTENEEDLQMISRLGRLADMLRHERSAIVVTNAALETGRPTLQPAENMRGDPTNIYSRVSTELLWRIKPKRVSNNIATAEEMIRIQIALEGHGIPTENVAEVILQMALICANTSSSSFQDPQGTIEWEGGGTIIVDDVVGTINEISTLRKVCRLYAAIVWNHMHIHHSPPADWAALGFHHSTRFAAFDFFDYVENNASIKPAGGVVPRPTRAEYDAYFTYKHLALNKANVNDTFANFDAQITGGRQGPAISTNFNNANNRSLQ</sequence>
<dbReference type="GeneID" id="37619746"/>
<protein>
    <recommendedName>
        <fullName evidence="4">Capsid protein</fullName>
    </recommendedName>
    <alternativeName>
        <fullName evidence="9">Coat protein</fullName>
    </alternativeName>
</protein>
<evidence type="ECO:0000259" key="11">
    <source>
        <dbReference type="PROSITE" id="PS00418"/>
    </source>
</evidence>
<proteinExistence type="inferred from homology"/>
<comment type="function">
    <text evidence="1">Required for genome encapsidation. Forms ribonucleoprotein complexes along with TGB1 helicase and viral RNA.</text>
</comment>
<dbReference type="GO" id="GO:0005198">
    <property type="term" value="F:structural molecule activity"/>
    <property type="evidence" value="ECO:0007669"/>
    <property type="project" value="InterPro"/>
</dbReference>
<name>A0A0K2BMK5_9VIRU</name>
<feature type="region of interest" description="Disordered" evidence="10">
    <location>
        <begin position="1"/>
        <end position="59"/>
    </location>
</feature>
<dbReference type="GO" id="GO:1990904">
    <property type="term" value="C:ribonucleoprotein complex"/>
    <property type="evidence" value="ECO:0007669"/>
    <property type="project" value="UniProtKB-KW"/>
</dbReference>
<dbReference type="PRINTS" id="PR00232">
    <property type="entry name" value="POTXCARLCOAT"/>
</dbReference>
<evidence type="ECO:0000256" key="2">
    <source>
        <dbReference type="ARBA" id="ARBA00004328"/>
    </source>
</evidence>
<keyword evidence="5" id="KW-1139">Helical capsid protein</keyword>
<keyword evidence="13" id="KW-1185">Reference proteome</keyword>
<evidence type="ECO:0000256" key="1">
    <source>
        <dbReference type="ARBA" id="ARBA00004032"/>
    </source>
</evidence>
<keyword evidence="6 12" id="KW-0167">Capsid protein</keyword>
<evidence type="ECO:0000256" key="4">
    <source>
        <dbReference type="ARBA" id="ARBA00018091"/>
    </source>
</evidence>
<dbReference type="Proteomes" id="UP000240909">
    <property type="component" value="Segment"/>
</dbReference>
<evidence type="ECO:0000256" key="10">
    <source>
        <dbReference type="SAM" id="MobiDB-lite"/>
    </source>
</evidence>
<dbReference type="OrthoDB" id="15901at10239"/>
<comment type="subcellular location">
    <subcellularLocation>
        <location evidence="2">Virion</location>
    </subcellularLocation>
</comment>
<dbReference type="RefSeq" id="YP_009508321.1">
    <property type="nucleotide sequence ID" value="NC_038966.1"/>
</dbReference>
<evidence type="ECO:0000256" key="7">
    <source>
        <dbReference type="ARBA" id="ARBA00022844"/>
    </source>
</evidence>
<organism evidence="12 13">
    <name type="scientific">Atractylodes mottle virus</name>
    <dbReference type="NCBI Taxonomy" id="1702121"/>
    <lineage>
        <taxon>Viruses</taxon>
        <taxon>Riboviria</taxon>
        <taxon>Orthornavirae</taxon>
        <taxon>Kitrinoviricota</taxon>
        <taxon>Alsuviricetes</taxon>
        <taxon>Tymovirales</taxon>
        <taxon>Betaflexiviridae</taxon>
        <taxon>Quinvirinae</taxon>
        <taxon>Carlavirus</taxon>
        <taxon>Carlavirus atractylodis</taxon>
    </lineage>
</organism>
<evidence type="ECO:0000313" key="13">
    <source>
        <dbReference type="Proteomes" id="UP000240909"/>
    </source>
</evidence>
<dbReference type="Pfam" id="PF08358">
    <property type="entry name" value="Flexi_CP_N"/>
    <property type="match status" value="1"/>
</dbReference>
<evidence type="ECO:0000313" key="12">
    <source>
        <dbReference type="EMBL" id="AKZ66618.1"/>
    </source>
</evidence>
<dbReference type="KEGG" id="vg:37619746"/>
<evidence type="ECO:0000256" key="5">
    <source>
        <dbReference type="ARBA" id="ARBA00022497"/>
    </source>
</evidence>
<dbReference type="InterPro" id="IPR013569">
    <property type="entry name" value="Carlavirus_coat_N"/>
</dbReference>
<accession>A0A0K2BMK5</accession>
<reference evidence="12 13" key="1">
    <citation type="journal article" date="2015" name="Arch. Virol.">
        <title>Nucleotide sequence and genome organization of atractylodes mottle virus, a new member of the genus Carlavirus.</title>
        <authorList>
            <person name="Zhao F."/>
            <person name="Igori D."/>
            <person name="Lim S."/>
            <person name="Yoo R.H."/>
            <person name="Lee S.H."/>
            <person name="Moon J.S."/>
        </authorList>
    </citation>
    <scope>NUCLEOTIDE SEQUENCE [LARGE SCALE GENOMIC DNA]</scope>
    <source>
        <strain evidence="12">SK</strain>
    </source>
</reference>
<dbReference type="Pfam" id="PF00286">
    <property type="entry name" value="Flexi_CP"/>
    <property type="match status" value="1"/>
</dbReference>
<dbReference type="GO" id="GO:0019029">
    <property type="term" value="C:helical viral capsid"/>
    <property type="evidence" value="ECO:0007669"/>
    <property type="project" value="UniProtKB-KW"/>
</dbReference>